<keyword evidence="1" id="KW-0472">Membrane</keyword>
<keyword evidence="1" id="KW-1133">Transmembrane helix</keyword>
<keyword evidence="1" id="KW-0812">Transmembrane</keyword>
<dbReference type="RefSeq" id="WP_163344551.1">
    <property type="nucleotide sequence ID" value="NZ_CP048409.1"/>
</dbReference>
<proteinExistence type="predicted"/>
<feature type="transmembrane region" description="Helical" evidence="1">
    <location>
        <begin position="59"/>
        <end position="80"/>
    </location>
</feature>
<evidence type="ECO:0000313" key="2">
    <source>
        <dbReference type="EMBL" id="QIA06620.1"/>
    </source>
</evidence>
<feature type="transmembrane region" description="Helical" evidence="1">
    <location>
        <begin position="145"/>
        <end position="171"/>
    </location>
</feature>
<feature type="transmembrane region" description="Helical" evidence="1">
    <location>
        <begin position="183"/>
        <end position="206"/>
    </location>
</feature>
<feature type="transmembrane region" description="Helical" evidence="1">
    <location>
        <begin position="92"/>
        <end position="125"/>
    </location>
</feature>
<evidence type="ECO:0000256" key="1">
    <source>
        <dbReference type="SAM" id="Phobius"/>
    </source>
</evidence>
<dbReference type="KEGG" id="drc:G0Q07_02240"/>
<keyword evidence="3" id="KW-1185">Reference proteome</keyword>
<feature type="transmembrane region" description="Helical" evidence="1">
    <location>
        <begin position="226"/>
        <end position="248"/>
    </location>
</feature>
<dbReference type="Proteomes" id="UP000474630">
    <property type="component" value="Chromosome"/>
</dbReference>
<dbReference type="InterPro" id="IPR045625">
    <property type="entry name" value="DUF6427"/>
</dbReference>
<protein>
    <recommendedName>
        <fullName evidence="4">Beta-carotene 15,15'-monooxygenase</fullName>
    </recommendedName>
</protein>
<dbReference type="EMBL" id="CP048409">
    <property type="protein sequence ID" value="QIA06620.1"/>
    <property type="molecule type" value="Genomic_DNA"/>
</dbReference>
<organism evidence="2 3">
    <name type="scientific">Draconibacterium halophilum</name>
    <dbReference type="NCBI Taxonomy" id="2706887"/>
    <lineage>
        <taxon>Bacteria</taxon>
        <taxon>Pseudomonadati</taxon>
        <taxon>Bacteroidota</taxon>
        <taxon>Bacteroidia</taxon>
        <taxon>Marinilabiliales</taxon>
        <taxon>Prolixibacteraceae</taxon>
        <taxon>Draconibacterium</taxon>
    </lineage>
</organism>
<gene>
    <name evidence="2" type="ORF">G0Q07_02240</name>
</gene>
<name>A0A6C0R8K2_9BACT</name>
<dbReference type="AlphaFoldDB" id="A0A6C0R8K2"/>
<feature type="transmembrane region" description="Helical" evidence="1">
    <location>
        <begin position="12"/>
        <end position="29"/>
    </location>
</feature>
<sequence>MILKKLKSNSSVSLFLVPLVTIAFWIKSLQHPFAYDYFTGEPQNILYYFIYRLVDGKPLVQVVIGIVMTILLAYLMQLVNDRYMFIRIKSKLPALLFVIIVGGFVPMHTLHPVYFGAFFMLIAIYRLFAIFETKKAYSSTFDVGFLLGVGALFYLNLVVLLPAFIVGIALLGRETGWREFITLLVGFLLPFVFATAHAILADHLIGSLSILNENIFTSVNHFRSNIPLQVYLVTLILFTITGSIGMFGQYDSKKISSRKYFIVFFWIFIFSLVGFTFIPVTSQEMLVITAIPVTYLIANLFVFMKSRFWSELLFILLVLIVVSMQFSFDFFNG</sequence>
<feature type="transmembrane region" description="Helical" evidence="1">
    <location>
        <begin position="260"/>
        <end position="280"/>
    </location>
</feature>
<dbReference type="Pfam" id="PF19992">
    <property type="entry name" value="DUF6427"/>
    <property type="match status" value="1"/>
</dbReference>
<evidence type="ECO:0000313" key="3">
    <source>
        <dbReference type="Proteomes" id="UP000474630"/>
    </source>
</evidence>
<evidence type="ECO:0008006" key="4">
    <source>
        <dbReference type="Google" id="ProtNLM"/>
    </source>
</evidence>
<feature type="transmembrane region" description="Helical" evidence="1">
    <location>
        <begin position="286"/>
        <end position="304"/>
    </location>
</feature>
<reference evidence="2 3" key="1">
    <citation type="submission" date="2020-02" db="EMBL/GenBank/DDBJ databases">
        <title>Genome sequencing for Draconibacterium sp. strain M1.</title>
        <authorList>
            <person name="Park S.-J."/>
        </authorList>
    </citation>
    <scope>NUCLEOTIDE SEQUENCE [LARGE SCALE GENOMIC DNA]</scope>
    <source>
        <strain evidence="2 3">M1</strain>
    </source>
</reference>
<accession>A0A6C0R8K2</accession>
<feature type="transmembrane region" description="Helical" evidence="1">
    <location>
        <begin position="311"/>
        <end position="328"/>
    </location>
</feature>